<evidence type="ECO:0000313" key="4">
    <source>
        <dbReference type="Proteomes" id="UP001642484"/>
    </source>
</evidence>
<gene>
    <name evidence="3" type="ORF">CCMP2556_LOCUS13556</name>
</gene>
<dbReference type="PROSITE" id="PS00845">
    <property type="entry name" value="CAP_GLY_1"/>
    <property type="match status" value="1"/>
</dbReference>
<keyword evidence="4" id="KW-1185">Reference proteome</keyword>
<proteinExistence type="predicted"/>
<feature type="region of interest" description="Disordered" evidence="1">
    <location>
        <begin position="93"/>
        <end position="126"/>
    </location>
</feature>
<dbReference type="PROSITE" id="PS50245">
    <property type="entry name" value="CAP_GLY_2"/>
    <property type="match status" value="1"/>
</dbReference>
<dbReference type="Pfam" id="PF01302">
    <property type="entry name" value="CAP_GLY"/>
    <property type="match status" value="1"/>
</dbReference>
<dbReference type="Proteomes" id="UP001642484">
    <property type="component" value="Unassembled WGS sequence"/>
</dbReference>
<comment type="caution">
    <text evidence="3">The sequence shown here is derived from an EMBL/GenBank/DDBJ whole genome shotgun (WGS) entry which is preliminary data.</text>
</comment>
<sequence>MATRASMMQTIPTDIKVGVRVQVLGKLMGTVKFAGVTKFAAGPWVGVELDAPEGKNDGTVQGERYFDCKPGHGIFARPNSVRPEPALNAFAMPGEMPQTPESAQEAPGSPDSPAQSAPSINWTRRQSAEHDLRQDICVDERVDLMSILGDCADDVQAMTEAVDKLAASMQAAPVATASEKLSPEEEAWLSDFTEQFERKFEEKLVALLDAKVSALVKDIPST</sequence>
<dbReference type="InterPro" id="IPR036859">
    <property type="entry name" value="CAP-Gly_dom_sf"/>
</dbReference>
<dbReference type="PANTHER" id="PTHR18916">
    <property type="entry name" value="DYNACTIN 1-RELATED MICROTUBULE-BINDING"/>
    <property type="match status" value="1"/>
</dbReference>
<feature type="domain" description="CAP-Gly" evidence="2">
    <location>
        <begin position="35"/>
        <end position="77"/>
    </location>
</feature>
<reference evidence="3 4" key="1">
    <citation type="submission" date="2024-02" db="EMBL/GenBank/DDBJ databases">
        <authorList>
            <person name="Chen Y."/>
            <person name="Shah S."/>
            <person name="Dougan E. K."/>
            <person name="Thang M."/>
            <person name="Chan C."/>
        </authorList>
    </citation>
    <scope>NUCLEOTIDE SEQUENCE [LARGE SCALE GENOMIC DNA]</scope>
</reference>
<dbReference type="SMART" id="SM01052">
    <property type="entry name" value="CAP_GLY"/>
    <property type="match status" value="1"/>
</dbReference>
<organism evidence="3 4">
    <name type="scientific">Durusdinium trenchii</name>
    <dbReference type="NCBI Taxonomy" id="1381693"/>
    <lineage>
        <taxon>Eukaryota</taxon>
        <taxon>Sar</taxon>
        <taxon>Alveolata</taxon>
        <taxon>Dinophyceae</taxon>
        <taxon>Suessiales</taxon>
        <taxon>Symbiodiniaceae</taxon>
        <taxon>Durusdinium</taxon>
    </lineage>
</organism>
<evidence type="ECO:0000256" key="1">
    <source>
        <dbReference type="SAM" id="MobiDB-lite"/>
    </source>
</evidence>
<dbReference type="Gene3D" id="2.30.30.190">
    <property type="entry name" value="CAP Gly-rich-like domain"/>
    <property type="match status" value="1"/>
</dbReference>
<dbReference type="InterPro" id="IPR000938">
    <property type="entry name" value="CAP-Gly_domain"/>
</dbReference>
<feature type="compositionally biased region" description="Polar residues" evidence="1">
    <location>
        <begin position="112"/>
        <end position="125"/>
    </location>
</feature>
<name>A0ABP0JXR3_9DINO</name>
<evidence type="ECO:0000259" key="2">
    <source>
        <dbReference type="PROSITE" id="PS50245"/>
    </source>
</evidence>
<evidence type="ECO:0000313" key="3">
    <source>
        <dbReference type="EMBL" id="CAK9019157.1"/>
    </source>
</evidence>
<dbReference type="SUPFAM" id="SSF74924">
    <property type="entry name" value="Cap-Gly domain"/>
    <property type="match status" value="1"/>
</dbReference>
<accession>A0ABP0JXR3</accession>
<dbReference type="EMBL" id="CAXAMN010006780">
    <property type="protein sequence ID" value="CAK9019157.1"/>
    <property type="molecule type" value="Genomic_DNA"/>
</dbReference>
<protein>
    <recommendedName>
        <fullName evidence="2">CAP-Gly domain-containing protein</fullName>
    </recommendedName>
</protein>